<dbReference type="Pfam" id="PF10013">
    <property type="entry name" value="DUF2256"/>
    <property type="match status" value="1"/>
</dbReference>
<organism evidence="1 2">
    <name type="scientific">Aliikangiella marina</name>
    <dbReference type="NCBI Taxonomy" id="1712262"/>
    <lineage>
        <taxon>Bacteria</taxon>
        <taxon>Pseudomonadati</taxon>
        <taxon>Pseudomonadota</taxon>
        <taxon>Gammaproteobacteria</taxon>
        <taxon>Oceanospirillales</taxon>
        <taxon>Pleioneaceae</taxon>
        <taxon>Aliikangiella</taxon>
    </lineage>
</organism>
<proteinExistence type="predicted"/>
<dbReference type="AlphaFoldDB" id="A0A545T7D2"/>
<protein>
    <submittedName>
        <fullName evidence="1">DUF2256 domain-containing protein</fullName>
    </submittedName>
</protein>
<accession>A0A545T7D2</accession>
<name>A0A545T7D2_9GAMM</name>
<keyword evidence="2" id="KW-1185">Reference proteome</keyword>
<dbReference type="OrthoDB" id="27194at2"/>
<dbReference type="PIRSF" id="PIRSF037205">
    <property type="entry name" value="UCP037205"/>
    <property type="match status" value="1"/>
</dbReference>
<dbReference type="EMBL" id="VIKR01000004">
    <property type="protein sequence ID" value="TQV73131.1"/>
    <property type="molecule type" value="Genomic_DNA"/>
</dbReference>
<evidence type="ECO:0000313" key="2">
    <source>
        <dbReference type="Proteomes" id="UP000317839"/>
    </source>
</evidence>
<dbReference type="PANTHER" id="PTHR37463:SF1">
    <property type="entry name" value="DUF2256 DOMAIN-CONTAINING PROTEIN"/>
    <property type="match status" value="1"/>
</dbReference>
<dbReference type="RefSeq" id="WP_142943263.1">
    <property type="nucleotide sequence ID" value="NZ_VIKR01000004.1"/>
</dbReference>
<comment type="caution">
    <text evidence="1">The sequence shown here is derived from an EMBL/GenBank/DDBJ whole genome shotgun (WGS) entry which is preliminary data.</text>
</comment>
<reference evidence="1 2" key="1">
    <citation type="submission" date="2019-06" db="EMBL/GenBank/DDBJ databases">
        <title>Draft genome of Aliikangiella marina GYP-15.</title>
        <authorList>
            <person name="Wang G."/>
        </authorList>
    </citation>
    <scope>NUCLEOTIDE SEQUENCE [LARGE SCALE GENOMIC DNA]</scope>
    <source>
        <strain evidence="1 2">GYP-15</strain>
    </source>
</reference>
<dbReference type="InterPro" id="IPR017136">
    <property type="entry name" value="UCP037205"/>
</dbReference>
<sequence length="50" mass="6123">MAHKKVNLPEKICLVCSRPFKWRKKWQKDWDSVKYCSQRCRQNKSTKPNN</sequence>
<gene>
    <name evidence="1" type="ORF">FLL45_16905</name>
</gene>
<dbReference type="Proteomes" id="UP000317839">
    <property type="component" value="Unassembled WGS sequence"/>
</dbReference>
<dbReference type="PANTHER" id="PTHR37463">
    <property type="entry name" value="GSL3115 PROTEIN"/>
    <property type="match status" value="1"/>
</dbReference>
<evidence type="ECO:0000313" key="1">
    <source>
        <dbReference type="EMBL" id="TQV73131.1"/>
    </source>
</evidence>